<evidence type="ECO:0000313" key="3">
    <source>
        <dbReference type="EMBL" id="KAK0725159.1"/>
    </source>
</evidence>
<accession>A0AA40B005</accession>
<organism evidence="3 4">
    <name type="scientific">Lasiosphaeris hirsuta</name>
    <dbReference type="NCBI Taxonomy" id="260670"/>
    <lineage>
        <taxon>Eukaryota</taxon>
        <taxon>Fungi</taxon>
        <taxon>Dikarya</taxon>
        <taxon>Ascomycota</taxon>
        <taxon>Pezizomycotina</taxon>
        <taxon>Sordariomycetes</taxon>
        <taxon>Sordariomycetidae</taxon>
        <taxon>Sordariales</taxon>
        <taxon>Lasiosphaeriaceae</taxon>
        <taxon>Lasiosphaeris</taxon>
    </lineage>
</organism>
<proteinExistence type="predicted"/>
<dbReference type="EMBL" id="JAUKUA010000002">
    <property type="protein sequence ID" value="KAK0725159.1"/>
    <property type="molecule type" value="Genomic_DNA"/>
</dbReference>
<comment type="caution">
    <text evidence="3">The sequence shown here is derived from an EMBL/GenBank/DDBJ whole genome shotgun (WGS) entry which is preliminary data.</text>
</comment>
<keyword evidence="4" id="KW-1185">Reference proteome</keyword>
<dbReference type="PANTHER" id="PTHR42080:SF3">
    <property type="entry name" value="SRR1-LIKE DOMAIN-CONTAINING PROTEIN"/>
    <property type="match status" value="1"/>
</dbReference>
<sequence>MPDEGEGQAAPDDRVLEGETGQDFGDEPSQDFESEVKQVGKMYDDGVLIFSREGLQSIAHEVQRCRDESGIHTLAHLAIDGNIVEYPAPQRRDKYGQTKTNEIWPYVWYRSIEEMTELGFIFGDAKMARLSAHISSVYWETDEDEPPGLAPSSPAQDLRRRFDETRSGWEASEHYSQVKKLIASAIKPVTHRLKLVGFACGVIDQYESSAMQHRALAQHVMLTGIRSFLSSLSAPDGPSTPEVQCYVQDPSNTDLSKQVLHASGLTVLDDPMGFLEVDEHSVVVSIAPDVPIKQIVADLGRPAAMIWNEIHEDDARSTDPASSRVKEMLARDYVGVDFPHHEDAANKLVLWVRKDLALL</sequence>
<feature type="domain" description="SRR1-like" evidence="2">
    <location>
        <begin position="194"/>
        <end position="322"/>
    </location>
</feature>
<dbReference type="PANTHER" id="PTHR42080">
    <property type="entry name" value="SRR1 DOMAIN-CONTAINING PROTEIN"/>
    <property type="match status" value="1"/>
</dbReference>
<dbReference type="AlphaFoldDB" id="A0AA40B005"/>
<feature type="region of interest" description="Disordered" evidence="1">
    <location>
        <begin position="1"/>
        <end position="31"/>
    </location>
</feature>
<feature type="region of interest" description="Disordered" evidence="1">
    <location>
        <begin position="141"/>
        <end position="161"/>
    </location>
</feature>
<gene>
    <name evidence="3" type="ORF">B0H67DRAFT_550781</name>
</gene>
<protein>
    <recommendedName>
        <fullName evidence="2">SRR1-like domain-containing protein</fullName>
    </recommendedName>
</protein>
<reference evidence="3" key="1">
    <citation type="submission" date="2023-06" db="EMBL/GenBank/DDBJ databases">
        <title>Genome-scale phylogeny and comparative genomics of the fungal order Sordariales.</title>
        <authorList>
            <consortium name="Lawrence Berkeley National Laboratory"/>
            <person name="Hensen N."/>
            <person name="Bonometti L."/>
            <person name="Westerberg I."/>
            <person name="Brannstrom I.O."/>
            <person name="Guillou S."/>
            <person name="Cros-Aarteil S."/>
            <person name="Calhoun S."/>
            <person name="Haridas S."/>
            <person name="Kuo A."/>
            <person name="Mondo S."/>
            <person name="Pangilinan J."/>
            <person name="Riley R."/>
            <person name="Labutti K."/>
            <person name="Andreopoulos B."/>
            <person name="Lipzen A."/>
            <person name="Chen C."/>
            <person name="Yanf M."/>
            <person name="Daum C."/>
            <person name="Ng V."/>
            <person name="Clum A."/>
            <person name="Steindorff A."/>
            <person name="Ohm R."/>
            <person name="Martin F."/>
            <person name="Silar P."/>
            <person name="Natvig D."/>
            <person name="Lalanne C."/>
            <person name="Gautier V."/>
            <person name="Ament-Velasquez S.L."/>
            <person name="Kruys A."/>
            <person name="Hutchinson M.I."/>
            <person name="Powell A.J."/>
            <person name="Barry K."/>
            <person name="Miller A.N."/>
            <person name="Grigoriev I.V."/>
            <person name="Debuchy R."/>
            <person name="Gladieux P."/>
            <person name="Thoren M.H."/>
            <person name="Johannesson H."/>
        </authorList>
    </citation>
    <scope>NUCLEOTIDE SEQUENCE</scope>
    <source>
        <strain evidence="3">SMH4607-1</strain>
    </source>
</reference>
<evidence type="ECO:0000313" key="4">
    <source>
        <dbReference type="Proteomes" id="UP001172102"/>
    </source>
</evidence>
<dbReference type="Pfam" id="PF07985">
    <property type="entry name" value="SRR1"/>
    <property type="match status" value="1"/>
</dbReference>
<dbReference type="InterPro" id="IPR012942">
    <property type="entry name" value="SRR1-like"/>
</dbReference>
<evidence type="ECO:0000256" key="1">
    <source>
        <dbReference type="SAM" id="MobiDB-lite"/>
    </source>
</evidence>
<name>A0AA40B005_9PEZI</name>
<evidence type="ECO:0000259" key="2">
    <source>
        <dbReference type="Pfam" id="PF07985"/>
    </source>
</evidence>
<dbReference type="Proteomes" id="UP001172102">
    <property type="component" value="Unassembled WGS sequence"/>
</dbReference>